<evidence type="ECO:0000256" key="3">
    <source>
        <dbReference type="ARBA" id="ARBA00023237"/>
    </source>
</evidence>
<dbReference type="SUPFAM" id="SSF48452">
    <property type="entry name" value="TPR-like"/>
    <property type="match status" value="1"/>
</dbReference>
<evidence type="ECO:0000256" key="1">
    <source>
        <dbReference type="ARBA" id="ARBA00004442"/>
    </source>
</evidence>
<dbReference type="InterPro" id="IPR006665">
    <property type="entry name" value="OmpA-like"/>
</dbReference>
<dbReference type="InterPro" id="IPR011042">
    <property type="entry name" value="6-blade_b-propeller_TolB-like"/>
</dbReference>
<dbReference type="AlphaFoldDB" id="A0A2W1N432"/>
<accession>A0A2W1N432</accession>
<dbReference type="Pfam" id="PF00691">
    <property type="entry name" value="OmpA"/>
    <property type="match status" value="1"/>
</dbReference>
<comment type="caution">
    <text evidence="8">The sequence shown here is derived from an EMBL/GenBank/DDBJ whole genome shotgun (WGS) entry which is preliminary data.</text>
</comment>
<dbReference type="InterPro" id="IPR019734">
    <property type="entry name" value="TPR_rpt"/>
</dbReference>
<dbReference type="SMART" id="SM00028">
    <property type="entry name" value="TPR"/>
    <property type="match status" value="1"/>
</dbReference>
<dbReference type="InterPro" id="IPR006664">
    <property type="entry name" value="OMP_bac"/>
</dbReference>
<feature type="signal peptide" evidence="6">
    <location>
        <begin position="1"/>
        <end position="19"/>
    </location>
</feature>
<dbReference type="RefSeq" id="WP_111061505.1">
    <property type="nucleotide sequence ID" value="NZ_JBHUCU010000007.1"/>
</dbReference>
<dbReference type="InterPro" id="IPR036737">
    <property type="entry name" value="OmpA-like_sf"/>
</dbReference>
<keyword evidence="9" id="KW-1185">Reference proteome</keyword>
<keyword evidence="4" id="KW-0802">TPR repeat</keyword>
<dbReference type="Pfam" id="PF07676">
    <property type="entry name" value="PD40"/>
    <property type="match status" value="3"/>
</dbReference>
<dbReference type="CDD" id="cd07185">
    <property type="entry name" value="OmpA_C-like"/>
    <property type="match status" value="1"/>
</dbReference>
<dbReference type="SUPFAM" id="SSF82171">
    <property type="entry name" value="DPP6 N-terminal domain-like"/>
    <property type="match status" value="1"/>
</dbReference>
<organism evidence="8 9">
    <name type="scientific">Putridiphycobacter roseus</name>
    <dbReference type="NCBI Taxonomy" id="2219161"/>
    <lineage>
        <taxon>Bacteria</taxon>
        <taxon>Pseudomonadati</taxon>
        <taxon>Bacteroidota</taxon>
        <taxon>Flavobacteriia</taxon>
        <taxon>Flavobacteriales</taxon>
        <taxon>Crocinitomicaceae</taxon>
        <taxon>Putridiphycobacter</taxon>
    </lineage>
</organism>
<feature type="repeat" description="TPR" evidence="4">
    <location>
        <begin position="73"/>
        <end position="106"/>
    </location>
</feature>
<dbReference type="SUPFAM" id="SSF103088">
    <property type="entry name" value="OmpA-like"/>
    <property type="match status" value="1"/>
</dbReference>
<dbReference type="PANTHER" id="PTHR30329:SF21">
    <property type="entry name" value="LIPOPROTEIN YIAD-RELATED"/>
    <property type="match status" value="1"/>
</dbReference>
<dbReference type="InterPro" id="IPR050330">
    <property type="entry name" value="Bact_OuterMem_StrucFunc"/>
</dbReference>
<evidence type="ECO:0000256" key="4">
    <source>
        <dbReference type="PROSITE-ProRule" id="PRU00339"/>
    </source>
</evidence>
<feature type="domain" description="OmpA-like" evidence="7">
    <location>
        <begin position="549"/>
        <end position="682"/>
    </location>
</feature>
<dbReference type="InterPro" id="IPR011659">
    <property type="entry name" value="WD40"/>
</dbReference>
<reference evidence="8 9" key="1">
    <citation type="submission" date="2018-06" db="EMBL/GenBank/DDBJ databases">
        <title>The draft genome sequence of Crocinitomix sp. SM1701.</title>
        <authorList>
            <person name="Zhang X."/>
        </authorList>
    </citation>
    <scope>NUCLEOTIDE SEQUENCE [LARGE SCALE GENOMIC DNA]</scope>
    <source>
        <strain evidence="8 9">SM1701</strain>
    </source>
</reference>
<sequence>MKLLFLFTFFFLLTNCAVAQPRGQWSTKNKKAIKYVESSRMALSQVDMMTGLPNYKNAMAYCDKAIDKDPLFIEAYLMKADYATSAGMSNEAISAYKKSLEINPNFAKTGYVYLELANLEWAAAQYADAIVNAKKYKTIPAANKDYFKDMDWLIANCEFAINAIKNPVPFTPINLGTGVNTSNPEYFPTLTVDQKELLFTRHVRDESGRGQEDFFVSKRENDHWALGESMPGNINTPYNEGAPTFAPDGRTLIFVGCVNEGGQYGSGRRGYGSCDLFVTVKNGNTWLDPINLPGAVNTRNWETQPSLSSDGKTLYFIRGTVRSAGGKNKRNGDIYVSKLQKDGGWGVAEKLPDYINTPLSESSVLIHPDGRTLYFGSNGHIGMGGTDLYMTQMQPDGSWSKVKNLGYPINTENDESSLLVFANGELAIFASDRPGGNGSLDLYGFEMPENIRPTKTIYMTGLVYDKATQKKLQANFSLVDLATGKEVVFSQSDYKTGEFLVTLPIDREYALLVDKDGYQPYSINFDLNIKDNSDKPFHQNVPLISLNDMDEEIVLKNVFFDIDSYTIRNKSFVELDKLVNHLKKNNTMKIELQGHTDAQGDAERNMTLSTNRAKAVMEYLVNHGIESFRLSYKGFGESKPSTIEKDGKMISLTEDYISTLPAEEQKLANQENRRTVYIVKSL</sequence>
<comment type="subcellular location">
    <subcellularLocation>
        <location evidence="1">Cell outer membrane</location>
    </subcellularLocation>
</comment>
<protein>
    <recommendedName>
        <fullName evidence="7">OmpA-like domain-containing protein</fullName>
    </recommendedName>
</protein>
<gene>
    <name evidence="8" type="ORF">DNU06_01880</name>
</gene>
<name>A0A2W1N432_9FLAO</name>
<keyword evidence="6" id="KW-0732">Signal</keyword>
<evidence type="ECO:0000313" key="8">
    <source>
        <dbReference type="EMBL" id="PZE18604.1"/>
    </source>
</evidence>
<keyword evidence="3" id="KW-0998">Cell outer membrane</keyword>
<evidence type="ECO:0000256" key="5">
    <source>
        <dbReference type="PROSITE-ProRule" id="PRU00473"/>
    </source>
</evidence>
<dbReference type="Gene3D" id="3.30.1330.60">
    <property type="entry name" value="OmpA-like domain"/>
    <property type="match status" value="1"/>
</dbReference>
<dbReference type="PROSITE" id="PS51123">
    <property type="entry name" value="OMPA_2"/>
    <property type="match status" value="1"/>
</dbReference>
<evidence type="ECO:0000259" key="7">
    <source>
        <dbReference type="PROSITE" id="PS51123"/>
    </source>
</evidence>
<dbReference type="InterPro" id="IPR011990">
    <property type="entry name" value="TPR-like_helical_dom_sf"/>
</dbReference>
<dbReference type="EMBL" id="QKSB01000001">
    <property type="protein sequence ID" value="PZE18604.1"/>
    <property type="molecule type" value="Genomic_DNA"/>
</dbReference>
<dbReference type="PANTHER" id="PTHR30329">
    <property type="entry name" value="STATOR ELEMENT OF FLAGELLAR MOTOR COMPLEX"/>
    <property type="match status" value="1"/>
</dbReference>
<evidence type="ECO:0000256" key="2">
    <source>
        <dbReference type="ARBA" id="ARBA00023136"/>
    </source>
</evidence>
<keyword evidence="2 5" id="KW-0472">Membrane</keyword>
<proteinExistence type="predicted"/>
<evidence type="ECO:0000313" key="9">
    <source>
        <dbReference type="Proteomes" id="UP000249248"/>
    </source>
</evidence>
<evidence type="ECO:0000256" key="6">
    <source>
        <dbReference type="SAM" id="SignalP"/>
    </source>
</evidence>
<dbReference type="OrthoDB" id="9809364at2"/>
<dbReference type="PRINTS" id="PR01021">
    <property type="entry name" value="OMPADOMAIN"/>
</dbReference>
<dbReference type="GO" id="GO:0009279">
    <property type="term" value="C:cell outer membrane"/>
    <property type="evidence" value="ECO:0007669"/>
    <property type="project" value="UniProtKB-SubCell"/>
</dbReference>
<dbReference type="Proteomes" id="UP000249248">
    <property type="component" value="Unassembled WGS sequence"/>
</dbReference>
<dbReference type="Gene3D" id="1.25.40.10">
    <property type="entry name" value="Tetratricopeptide repeat domain"/>
    <property type="match status" value="1"/>
</dbReference>
<dbReference type="Gene3D" id="2.120.10.30">
    <property type="entry name" value="TolB, C-terminal domain"/>
    <property type="match status" value="1"/>
</dbReference>
<feature type="chain" id="PRO_5016035317" description="OmpA-like domain-containing protein" evidence="6">
    <location>
        <begin position="20"/>
        <end position="682"/>
    </location>
</feature>
<dbReference type="PROSITE" id="PS50005">
    <property type="entry name" value="TPR"/>
    <property type="match status" value="1"/>
</dbReference>